<keyword evidence="3 5" id="KW-0238">DNA-binding</keyword>
<dbReference type="PANTHER" id="PTHR30629:SF2">
    <property type="entry name" value="PROPHAGE INTEGRASE INTS-RELATED"/>
    <property type="match status" value="1"/>
</dbReference>
<dbReference type="Pfam" id="PF00589">
    <property type="entry name" value="Phage_integrase"/>
    <property type="match status" value="1"/>
</dbReference>
<dbReference type="PANTHER" id="PTHR30629">
    <property type="entry name" value="PROPHAGE INTEGRASE"/>
    <property type="match status" value="1"/>
</dbReference>
<sequence length="379" mass="41724">MATIEKYENAQGKALYMVRYRTPENRQTKKRGFKTKRDAQIFANTVEVKKLTGDYVAPALGKVKIGELGPDWLERQKGHMKPSGFRSYDSAWRNHVEPRWADTKIANVKFSDVQAWVTTLAGQLSASMVANTYSVLARILDDAVRDRLIPANPARGVRLPKRSKNKNVYLTADQLEQLAIESGRYRSLVLLLGTVGLRWGEAAALRVSDIDFLRRRITLHRNAVTVGRDVVVGSLKTGHQRTVPLSTFAAEALAKSCEGKDHDALIWKSQKGDYLSPPAGNKSWLSGAVSRCQAADPTFPRITAHDLRHTAASLAISAGANVLVVQRMLGHASAAMTLDTYADLFDHDLNSVADVVGKLWAERAQNVPTGTNVPTLKSV</sequence>
<comment type="caution">
    <text evidence="8">The sequence shown here is derived from an EMBL/GenBank/DDBJ whole genome shotgun (WGS) entry which is preliminary data.</text>
</comment>
<name>A0AAE4VJ83_MYCFO</name>
<dbReference type="PROSITE" id="PS51898">
    <property type="entry name" value="TYR_RECOMBINASE"/>
    <property type="match status" value="1"/>
</dbReference>
<evidence type="ECO:0000259" key="7">
    <source>
        <dbReference type="PROSITE" id="PS51900"/>
    </source>
</evidence>
<organism evidence="8 9">
    <name type="scientific">Mycolicibacterium fortuitum</name>
    <name type="common">Mycobacterium fortuitum</name>
    <dbReference type="NCBI Taxonomy" id="1766"/>
    <lineage>
        <taxon>Bacteria</taxon>
        <taxon>Bacillati</taxon>
        <taxon>Actinomycetota</taxon>
        <taxon>Actinomycetes</taxon>
        <taxon>Mycobacteriales</taxon>
        <taxon>Mycobacteriaceae</taxon>
        <taxon>Mycolicibacterium</taxon>
    </lineage>
</organism>
<comment type="similarity">
    <text evidence="1">Belongs to the 'phage' integrase family.</text>
</comment>
<reference evidence="8" key="1">
    <citation type="submission" date="2023-10" db="EMBL/GenBank/DDBJ databases">
        <title>Mycolicibacterium fortuitum clinical isolates causing pulmonary infections in humans.</title>
        <authorList>
            <person name="Mejia-Ponce P.M."/>
            <person name="Zenteno-Cuevas R."/>
            <person name="Licona-Cassani C."/>
        </authorList>
    </citation>
    <scope>NUCLEOTIDE SEQUENCE</scope>
    <source>
        <strain evidence="8">M8</strain>
    </source>
</reference>
<gene>
    <name evidence="8" type="ORF">R4485_30985</name>
</gene>
<dbReference type="Gene3D" id="1.10.443.10">
    <property type="entry name" value="Intergrase catalytic core"/>
    <property type="match status" value="1"/>
</dbReference>
<keyword evidence="2" id="KW-0229">DNA integration</keyword>
<dbReference type="SUPFAM" id="SSF56349">
    <property type="entry name" value="DNA breaking-rejoining enzymes"/>
    <property type="match status" value="1"/>
</dbReference>
<dbReference type="EMBL" id="JAWLVV010000043">
    <property type="protein sequence ID" value="MDV7294592.1"/>
    <property type="molecule type" value="Genomic_DNA"/>
</dbReference>
<dbReference type="Gene3D" id="1.10.150.130">
    <property type="match status" value="1"/>
</dbReference>
<dbReference type="Proteomes" id="UP001186041">
    <property type="component" value="Unassembled WGS sequence"/>
</dbReference>
<dbReference type="InterPro" id="IPR002104">
    <property type="entry name" value="Integrase_catalytic"/>
</dbReference>
<dbReference type="InterPro" id="IPR028259">
    <property type="entry name" value="AP2-like_int_N"/>
</dbReference>
<dbReference type="GO" id="GO:0015074">
    <property type="term" value="P:DNA integration"/>
    <property type="evidence" value="ECO:0007669"/>
    <property type="project" value="UniProtKB-KW"/>
</dbReference>
<dbReference type="GO" id="GO:0003677">
    <property type="term" value="F:DNA binding"/>
    <property type="evidence" value="ECO:0007669"/>
    <property type="project" value="UniProtKB-UniRule"/>
</dbReference>
<keyword evidence="4" id="KW-0233">DNA recombination</keyword>
<dbReference type="PROSITE" id="PS51900">
    <property type="entry name" value="CB"/>
    <property type="match status" value="1"/>
</dbReference>
<accession>A0AAE4VJ83</accession>
<evidence type="ECO:0000256" key="5">
    <source>
        <dbReference type="PROSITE-ProRule" id="PRU01248"/>
    </source>
</evidence>
<evidence type="ECO:0000256" key="1">
    <source>
        <dbReference type="ARBA" id="ARBA00008857"/>
    </source>
</evidence>
<dbReference type="InterPro" id="IPR044068">
    <property type="entry name" value="CB"/>
</dbReference>
<dbReference type="AlphaFoldDB" id="A0AAE4VJ83"/>
<dbReference type="InterPro" id="IPR010998">
    <property type="entry name" value="Integrase_recombinase_N"/>
</dbReference>
<feature type="domain" description="Tyr recombinase" evidence="6">
    <location>
        <begin position="165"/>
        <end position="354"/>
    </location>
</feature>
<evidence type="ECO:0000256" key="4">
    <source>
        <dbReference type="ARBA" id="ARBA00023172"/>
    </source>
</evidence>
<protein>
    <submittedName>
        <fullName evidence="8">Tyrosine-type recombinase/integrase</fullName>
    </submittedName>
</protein>
<dbReference type="RefSeq" id="WP_317722682.1">
    <property type="nucleotide sequence ID" value="NZ_JAWLVK010000041.1"/>
</dbReference>
<dbReference type="InterPro" id="IPR013762">
    <property type="entry name" value="Integrase-like_cat_sf"/>
</dbReference>
<evidence type="ECO:0000256" key="3">
    <source>
        <dbReference type="ARBA" id="ARBA00023125"/>
    </source>
</evidence>
<evidence type="ECO:0000256" key="2">
    <source>
        <dbReference type="ARBA" id="ARBA00022908"/>
    </source>
</evidence>
<proteinExistence type="inferred from homology"/>
<dbReference type="Pfam" id="PF14657">
    <property type="entry name" value="Arm-DNA-bind_4"/>
    <property type="match status" value="1"/>
</dbReference>
<dbReference type="InterPro" id="IPR011010">
    <property type="entry name" value="DNA_brk_join_enz"/>
</dbReference>
<dbReference type="InterPro" id="IPR050808">
    <property type="entry name" value="Phage_Integrase"/>
</dbReference>
<evidence type="ECO:0000259" key="6">
    <source>
        <dbReference type="PROSITE" id="PS51898"/>
    </source>
</evidence>
<evidence type="ECO:0000313" key="8">
    <source>
        <dbReference type="EMBL" id="MDV7294592.1"/>
    </source>
</evidence>
<evidence type="ECO:0000313" key="9">
    <source>
        <dbReference type="Proteomes" id="UP001186041"/>
    </source>
</evidence>
<feature type="domain" description="Core-binding (CB)" evidence="7">
    <location>
        <begin position="63"/>
        <end position="144"/>
    </location>
</feature>
<dbReference type="GO" id="GO:0006310">
    <property type="term" value="P:DNA recombination"/>
    <property type="evidence" value="ECO:0007669"/>
    <property type="project" value="UniProtKB-KW"/>
</dbReference>
<dbReference type="CDD" id="cd01189">
    <property type="entry name" value="INT_ICEBs1_C_like"/>
    <property type="match status" value="1"/>
</dbReference>